<dbReference type="EMBL" id="LAZR01006696">
    <property type="protein sequence ID" value="KKM90248.1"/>
    <property type="molecule type" value="Genomic_DNA"/>
</dbReference>
<sequence length="77" mass="9049">MFVRIKKSGGHEYLQIVHSYRSYGGVKQLVLANLGRLNKYTDDIDLLDIGQSFKDIYRKINLTPKPKLMKKRRKKPK</sequence>
<gene>
    <name evidence="1" type="ORF">LCGC14_1240570</name>
</gene>
<reference evidence="1" key="1">
    <citation type="journal article" date="2015" name="Nature">
        <title>Complex archaea that bridge the gap between prokaryotes and eukaryotes.</title>
        <authorList>
            <person name="Spang A."/>
            <person name="Saw J.H."/>
            <person name="Jorgensen S.L."/>
            <person name="Zaremba-Niedzwiedzka K."/>
            <person name="Martijn J."/>
            <person name="Lind A.E."/>
            <person name="van Eijk R."/>
            <person name="Schleper C."/>
            <person name="Guy L."/>
            <person name="Ettema T.J."/>
        </authorList>
    </citation>
    <scope>NUCLEOTIDE SEQUENCE</scope>
</reference>
<dbReference type="AlphaFoldDB" id="A0A0F9LA02"/>
<protein>
    <submittedName>
        <fullName evidence="1">Uncharacterized protein</fullName>
    </submittedName>
</protein>
<organism evidence="1">
    <name type="scientific">marine sediment metagenome</name>
    <dbReference type="NCBI Taxonomy" id="412755"/>
    <lineage>
        <taxon>unclassified sequences</taxon>
        <taxon>metagenomes</taxon>
        <taxon>ecological metagenomes</taxon>
    </lineage>
</organism>
<evidence type="ECO:0000313" key="1">
    <source>
        <dbReference type="EMBL" id="KKM90248.1"/>
    </source>
</evidence>
<proteinExistence type="predicted"/>
<comment type="caution">
    <text evidence="1">The sequence shown here is derived from an EMBL/GenBank/DDBJ whole genome shotgun (WGS) entry which is preliminary data.</text>
</comment>
<accession>A0A0F9LA02</accession>
<name>A0A0F9LA02_9ZZZZ</name>